<dbReference type="EMBL" id="CP134879">
    <property type="protein sequence ID" value="WNM24989.1"/>
    <property type="molecule type" value="Genomic_DNA"/>
</dbReference>
<keyword evidence="2" id="KW-1185">Reference proteome</keyword>
<protein>
    <submittedName>
        <fullName evidence="1">Uncharacterized protein</fullName>
    </submittedName>
</protein>
<organism evidence="1 2">
    <name type="scientific">Demequina capsici</name>
    <dbReference type="NCBI Taxonomy" id="3075620"/>
    <lineage>
        <taxon>Bacteria</taxon>
        <taxon>Bacillati</taxon>
        <taxon>Actinomycetota</taxon>
        <taxon>Actinomycetes</taxon>
        <taxon>Micrococcales</taxon>
        <taxon>Demequinaceae</taxon>
        <taxon>Demequina</taxon>
    </lineage>
</organism>
<evidence type="ECO:0000313" key="2">
    <source>
        <dbReference type="Proteomes" id="UP001304125"/>
    </source>
</evidence>
<name>A0AA96JDS6_9MICO</name>
<proteinExistence type="predicted"/>
<accession>A0AA96JDS6</accession>
<gene>
    <name evidence="1" type="ORF">RN606_02230</name>
</gene>
<dbReference type="RefSeq" id="WP_313499591.1">
    <property type="nucleotide sequence ID" value="NZ_CP134879.1"/>
</dbReference>
<dbReference type="Proteomes" id="UP001304125">
    <property type="component" value="Chromosome"/>
</dbReference>
<evidence type="ECO:0000313" key="1">
    <source>
        <dbReference type="EMBL" id="WNM24989.1"/>
    </source>
</evidence>
<dbReference type="AlphaFoldDB" id="A0AA96JDS6"/>
<reference evidence="1 2" key="1">
    <citation type="submission" date="2023-09" db="EMBL/GenBank/DDBJ databases">
        <title>Demequina sp. a novel bacteria isolated from Capsicum annuum.</title>
        <authorList>
            <person name="Humaira Z."/>
            <person name="Lee J."/>
            <person name="Cho D."/>
        </authorList>
    </citation>
    <scope>NUCLEOTIDE SEQUENCE [LARGE SCALE GENOMIC DNA]</scope>
    <source>
        <strain evidence="1 2">OYTSA14</strain>
    </source>
</reference>
<sequence>MSAAWVAASVRVRALAAGRAGEQGALRIASAQTWTEVEDLLSRWSYGVRAAHVSGPEALQRAARETLLWQLRVLAGWVPASGTGILRAAAARFEREDILQHRRELEGGQATSPYELGALETSWGLLRTAASATALTHLLARTAWGEVPDDDDPQLADILTAASLVRYAQVAPAARTWCTRECALAVARLLFVDRVRPGPTLRTRAAPLLGHAWESAPDLPSFVAALPRRVGTMLGGITVPGDLWRAEARLHALMEAEAGAMLRDGTPRPDVVVAGIALLSADAWRVQAALAATGAAGESHGAREVLDVAS</sequence>